<sequence>MCVLVRYEDTMVGIAVMVRFLVIAELLYRVSAVRCCGLLGCDDEAVGSGPLPFDATLPVESLVLSTPLIRVTIFTAEIAAFAEGHMFIRGGERSSYHHDDHYHHHHHDNAEDENNDDGELDTIPGELVLLAVDAIVIPASSSHIYAKHNNNNATTIGV</sequence>
<proteinExistence type="predicted"/>
<organism evidence="4">
    <name type="scientific">Nippostrongylus brasiliensis</name>
    <name type="common">Rat hookworm</name>
    <dbReference type="NCBI Taxonomy" id="27835"/>
    <lineage>
        <taxon>Eukaryota</taxon>
        <taxon>Metazoa</taxon>
        <taxon>Ecdysozoa</taxon>
        <taxon>Nematoda</taxon>
        <taxon>Chromadorea</taxon>
        <taxon>Rhabditida</taxon>
        <taxon>Rhabditina</taxon>
        <taxon>Rhabditomorpha</taxon>
        <taxon>Strongyloidea</taxon>
        <taxon>Heligmosomidae</taxon>
        <taxon>Nippostrongylus</taxon>
    </lineage>
</organism>
<dbReference type="Proteomes" id="UP000271162">
    <property type="component" value="Unassembled WGS sequence"/>
</dbReference>
<dbReference type="AlphaFoldDB" id="A0A0N4YF43"/>
<name>A0A0N4YF43_NIPBR</name>
<dbReference type="EMBL" id="UYSL01021703">
    <property type="protein sequence ID" value="VDL78952.1"/>
    <property type="molecule type" value="Genomic_DNA"/>
</dbReference>
<reference evidence="4" key="1">
    <citation type="submission" date="2017-02" db="UniProtKB">
        <authorList>
            <consortium name="WormBaseParasite"/>
        </authorList>
    </citation>
    <scope>IDENTIFICATION</scope>
</reference>
<protein>
    <submittedName>
        <fullName evidence="4">Secreted protein</fullName>
    </submittedName>
</protein>
<dbReference type="WBParaSite" id="NBR_0001535701-mRNA-1">
    <property type="protein sequence ID" value="NBR_0001535701-mRNA-1"/>
    <property type="gene ID" value="NBR_0001535701"/>
</dbReference>
<gene>
    <name evidence="2" type="ORF">NBR_LOCUS15358</name>
</gene>
<reference evidence="2 3" key="2">
    <citation type="submission" date="2018-11" db="EMBL/GenBank/DDBJ databases">
        <authorList>
            <consortium name="Pathogen Informatics"/>
        </authorList>
    </citation>
    <scope>NUCLEOTIDE SEQUENCE [LARGE SCALE GENOMIC DNA]</scope>
</reference>
<keyword evidence="3" id="KW-1185">Reference proteome</keyword>
<evidence type="ECO:0000256" key="1">
    <source>
        <dbReference type="SAM" id="MobiDB-lite"/>
    </source>
</evidence>
<evidence type="ECO:0000313" key="2">
    <source>
        <dbReference type="EMBL" id="VDL78952.1"/>
    </source>
</evidence>
<accession>A0A0N4YF43</accession>
<feature type="region of interest" description="Disordered" evidence="1">
    <location>
        <begin position="98"/>
        <end position="118"/>
    </location>
</feature>
<evidence type="ECO:0000313" key="4">
    <source>
        <dbReference type="WBParaSite" id="NBR_0001535701-mRNA-1"/>
    </source>
</evidence>
<evidence type="ECO:0000313" key="3">
    <source>
        <dbReference type="Proteomes" id="UP000271162"/>
    </source>
</evidence>